<evidence type="ECO:0000259" key="1">
    <source>
        <dbReference type="Pfam" id="PF01323"/>
    </source>
</evidence>
<accession>J9DF62</accession>
<dbReference type="Pfam" id="PF01323">
    <property type="entry name" value="DSBA"/>
    <property type="match status" value="1"/>
</dbReference>
<dbReference type="InterPro" id="IPR051924">
    <property type="entry name" value="GST_Kappa/NadH"/>
</dbReference>
<protein>
    <recommendedName>
        <fullName evidence="1">DSBA-like thioredoxin domain-containing protein</fullName>
    </recommendedName>
</protein>
<dbReference type="Gene3D" id="3.40.30.10">
    <property type="entry name" value="Glutaredoxin"/>
    <property type="match status" value="1"/>
</dbReference>
<dbReference type="eggNOG" id="COG3917">
    <property type="taxonomic scope" value="Bacteria"/>
</dbReference>
<dbReference type="AlphaFoldDB" id="J9DF62"/>
<dbReference type="InterPro" id="IPR001853">
    <property type="entry name" value="DSBA-like_thioredoxin_dom"/>
</dbReference>
<dbReference type="EMBL" id="ALYF01000003">
    <property type="protein sequence ID" value="EJW20783.1"/>
    <property type="molecule type" value="Genomic_DNA"/>
</dbReference>
<dbReference type="PATRIC" id="fig|1220535.3.peg.577"/>
<dbReference type="GO" id="GO:0016491">
    <property type="term" value="F:oxidoreductase activity"/>
    <property type="evidence" value="ECO:0007669"/>
    <property type="project" value="InterPro"/>
</dbReference>
<evidence type="ECO:0000313" key="2">
    <source>
        <dbReference type="EMBL" id="EJW20783.1"/>
    </source>
</evidence>
<organism evidence="2 3">
    <name type="scientific">alpha proteobacterium IMCC14465</name>
    <dbReference type="NCBI Taxonomy" id="1220535"/>
    <lineage>
        <taxon>Bacteria</taxon>
        <taxon>Pseudomonadati</taxon>
        <taxon>Pseudomonadota</taxon>
        <taxon>Alphaproteobacteria</taxon>
        <taxon>PS1 clade</taxon>
    </lineage>
</organism>
<dbReference type="InterPro" id="IPR036249">
    <property type="entry name" value="Thioredoxin-like_sf"/>
</dbReference>
<name>J9DF62_9PROT</name>
<dbReference type="Proteomes" id="UP000004836">
    <property type="component" value="Unassembled WGS sequence"/>
</dbReference>
<reference evidence="2 3" key="1">
    <citation type="journal article" date="2012" name="J. Bacteriol.">
        <title>Genome Sequence of Strain IMCC14465, Isolated from the East Sea, Belonging to the PS1 Clade of Alphaproteobacteria.</title>
        <authorList>
            <person name="Yang S.J."/>
            <person name="Kang I."/>
            <person name="Cho J.C."/>
        </authorList>
    </citation>
    <scope>NUCLEOTIDE SEQUENCE [LARGE SCALE GENOMIC DNA]</scope>
    <source>
        <strain evidence="2 3">IMCC14465</strain>
    </source>
</reference>
<sequence>MKGWDADMSLKSLILPQLVAYKTSERRYLAKRKRFEHRRQKAGAPHLVEFFHDVSDPYSQLLATVLAEFQARYDVTIKVWHISPPTDAFVPERQKLADYAILDATRLAAKADIDFQVKKIPSAVFQQSTSSENLNADARLARLGHYLGGTLYYGGEWYWGLDRLHYLEDRLTELGVSRQEGLAPIFLPPAVAETSGGVKRPNKPVIDFFLSFRSPYTAIVADRVAALADAYDADLRLRFVLPMVMRNLPLPKAKREYILPDTAREARRIGVPFGKICDPVGRPVERGYSLLPWAIEQGRGMDYVRVFLNNVWAKGVDANSNSGMRRIVEGAGLDWRVARQILGNDDWRDEAEANRLEMMSLGVWGVPSFKIGETVTWGQDRLWLIEDELKKTG</sequence>
<feature type="domain" description="DSBA-like thioredoxin" evidence="1">
    <location>
        <begin position="205"/>
        <end position="389"/>
    </location>
</feature>
<dbReference type="PANTHER" id="PTHR42943">
    <property type="entry name" value="GLUTATHIONE S-TRANSFERASE KAPPA"/>
    <property type="match status" value="1"/>
</dbReference>
<dbReference type="STRING" id="1220535.IMCC14465_05790"/>
<proteinExistence type="predicted"/>
<gene>
    <name evidence="2" type="ORF">IMCC14465_05790</name>
</gene>
<keyword evidence="3" id="KW-1185">Reference proteome</keyword>
<dbReference type="PANTHER" id="PTHR42943:SF2">
    <property type="entry name" value="GLUTATHIONE S-TRANSFERASE KAPPA 1"/>
    <property type="match status" value="1"/>
</dbReference>
<dbReference type="SUPFAM" id="SSF52833">
    <property type="entry name" value="Thioredoxin-like"/>
    <property type="match status" value="2"/>
</dbReference>
<evidence type="ECO:0000313" key="3">
    <source>
        <dbReference type="Proteomes" id="UP000004836"/>
    </source>
</evidence>
<comment type="caution">
    <text evidence="2">The sequence shown here is derived from an EMBL/GenBank/DDBJ whole genome shotgun (WGS) entry which is preliminary data.</text>
</comment>